<keyword evidence="2" id="KW-1185">Reference proteome</keyword>
<comment type="caution">
    <text evidence="1">The sequence shown here is derived from an EMBL/GenBank/DDBJ whole genome shotgun (WGS) entry which is preliminary data.</text>
</comment>
<evidence type="ECO:0000313" key="1">
    <source>
        <dbReference type="EMBL" id="PSJ61526.1"/>
    </source>
</evidence>
<sequence>MSLALTSIASGGGMRDKIDQVINLDIDLDGDDERNSPSSKGPWHPQDLGSADGIILVFPDGPDVMVRRLARAFEETFTFDDRRKLCGFDLLSFPMGLGGHNLRIDDHACIDLVPDSPDYRFTISTHNGEQALLVTTDARLMADFVRQYLLARVEYCPELEVLL</sequence>
<dbReference type="Proteomes" id="UP000240653">
    <property type="component" value="Unassembled WGS sequence"/>
</dbReference>
<dbReference type="AlphaFoldDB" id="A0A2P7SG98"/>
<proteinExistence type="predicted"/>
<dbReference type="RefSeq" id="WP_106723957.1">
    <property type="nucleotide sequence ID" value="NZ_PXYL01000004.1"/>
</dbReference>
<evidence type="ECO:0000313" key="2">
    <source>
        <dbReference type="Proteomes" id="UP000240653"/>
    </source>
</evidence>
<gene>
    <name evidence="1" type="ORF">C7I85_10790</name>
</gene>
<name>A0A2P7SG98_9HYPH</name>
<reference evidence="1 2" key="1">
    <citation type="submission" date="2018-03" db="EMBL/GenBank/DDBJ databases">
        <title>The draft genome of Mesorhizobium soli JCM 19897.</title>
        <authorList>
            <person name="Li L."/>
            <person name="Liu L."/>
            <person name="Liang L."/>
            <person name="Wang T."/>
            <person name="Zhang X."/>
        </authorList>
    </citation>
    <scope>NUCLEOTIDE SEQUENCE [LARGE SCALE GENOMIC DNA]</scope>
    <source>
        <strain evidence="1 2">JCM 19897</strain>
    </source>
</reference>
<protein>
    <submittedName>
        <fullName evidence="1">Uncharacterized protein</fullName>
    </submittedName>
</protein>
<accession>A0A2P7SG98</accession>
<dbReference type="EMBL" id="PXYL01000004">
    <property type="protein sequence ID" value="PSJ61526.1"/>
    <property type="molecule type" value="Genomic_DNA"/>
</dbReference>
<organism evidence="1 2">
    <name type="scientific">Pseudaminobacter soli</name>
    <name type="common">ex Li et al. 2025</name>
    <dbReference type="NCBI Taxonomy" id="1295366"/>
    <lineage>
        <taxon>Bacteria</taxon>
        <taxon>Pseudomonadati</taxon>
        <taxon>Pseudomonadota</taxon>
        <taxon>Alphaproteobacteria</taxon>
        <taxon>Hyphomicrobiales</taxon>
        <taxon>Phyllobacteriaceae</taxon>
        <taxon>Pseudaminobacter</taxon>
    </lineage>
</organism>